<dbReference type="EMBL" id="JAJGNA010000022">
    <property type="protein sequence ID" value="MCC4309826.1"/>
    <property type="molecule type" value="Genomic_DNA"/>
</dbReference>
<comment type="caution">
    <text evidence="2">The sequence shown here is derived from an EMBL/GenBank/DDBJ whole genome shotgun (WGS) entry which is preliminary data.</text>
</comment>
<dbReference type="Pfam" id="PF11743">
    <property type="entry name" value="DUF3301"/>
    <property type="match status" value="1"/>
</dbReference>
<reference evidence="2" key="1">
    <citation type="submission" date="2021-10" db="EMBL/GenBank/DDBJ databases">
        <title>The diversity and Nitrogen Metabolism of Culturable Nitrate-Utilizing Bacteria Within the Oxygen Minimum Zone of the Changjiang (Yangtze River)Estuary.</title>
        <authorList>
            <person name="Zhang D."/>
            <person name="Zheng J."/>
            <person name="Liu S."/>
            <person name="He W."/>
        </authorList>
    </citation>
    <scope>NUCLEOTIDE SEQUENCE</scope>
    <source>
        <strain evidence="2">FXH-223</strain>
    </source>
</reference>
<accession>A0A9Q3YPG6</accession>
<evidence type="ECO:0000256" key="1">
    <source>
        <dbReference type="SAM" id="Phobius"/>
    </source>
</evidence>
<organism evidence="2 3">
    <name type="scientific">Alloalcanivorax marinus</name>
    <dbReference type="NCBI Taxonomy" id="1177169"/>
    <lineage>
        <taxon>Bacteria</taxon>
        <taxon>Pseudomonadati</taxon>
        <taxon>Pseudomonadota</taxon>
        <taxon>Gammaproteobacteria</taxon>
        <taxon>Oceanospirillales</taxon>
        <taxon>Alcanivoracaceae</taxon>
        <taxon>Alloalcanivorax</taxon>
    </lineage>
</organism>
<dbReference type="InterPro" id="IPR021732">
    <property type="entry name" value="DUF3301"/>
</dbReference>
<sequence>MKRPVRAAPMANRRGAAYHDRTLIGTKTLIVNLALTDVLLLAALVLGAALFWRAQRIRETALRVTRRHCEREEVLLLDQTVGLRRLRLRRDQGGRLRLWRLYEFEFTVTGGERYKGETEVLGERVQRVVLPPHRFTREPDQLH</sequence>
<evidence type="ECO:0000313" key="2">
    <source>
        <dbReference type="EMBL" id="MCC4309826.1"/>
    </source>
</evidence>
<name>A0A9Q3YPG6_9GAMM</name>
<dbReference type="Proteomes" id="UP001108027">
    <property type="component" value="Unassembled WGS sequence"/>
</dbReference>
<proteinExistence type="predicted"/>
<keyword evidence="1" id="KW-0472">Membrane</keyword>
<keyword evidence="1" id="KW-0812">Transmembrane</keyword>
<feature type="transmembrane region" description="Helical" evidence="1">
    <location>
        <begin position="29"/>
        <end position="52"/>
    </location>
</feature>
<protein>
    <submittedName>
        <fullName evidence="2">DUF3301 domain-containing protein</fullName>
    </submittedName>
</protein>
<keyword evidence="3" id="KW-1185">Reference proteome</keyword>
<dbReference type="RefSeq" id="WP_228234555.1">
    <property type="nucleotide sequence ID" value="NZ_JAJGNA010000022.1"/>
</dbReference>
<gene>
    <name evidence="2" type="ORF">LL252_14725</name>
</gene>
<keyword evidence="1" id="KW-1133">Transmembrane helix</keyword>
<evidence type="ECO:0000313" key="3">
    <source>
        <dbReference type="Proteomes" id="UP001108027"/>
    </source>
</evidence>
<dbReference type="AlphaFoldDB" id="A0A9Q3YPG6"/>